<gene>
    <name evidence="2" type="ORF">HMPREF3187_00381</name>
</gene>
<dbReference type="PATRIC" id="fig|87541.4.peg.383"/>
<keyword evidence="1" id="KW-0812">Transmembrane</keyword>
<keyword evidence="1" id="KW-0472">Membrane</keyword>
<keyword evidence="1" id="KW-1133">Transmembrane helix</keyword>
<organism evidence="2 3">
    <name type="scientific">Aerococcus christensenii</name>
    <dbReference type="NCBI Taxonomy" id="87541"/>
    <lineage>
        <taxon>Bacteria</taxon>
        <taxon>Bacillati</taxon>
        <taxon>Bacillota</taxon>
        <taxon>Bacilli</taxon>
        <taxon>Lactobacillales</taxon>
        <taxon>Aerococcaceae</taxon>
        <taxon>Aerococcus</taxon>
    </lineage>
</organism>
<feature type="transmembrane region" description="Helical" evidence="1">
    <location>
        <begin position="20"/>
        <end position="39"/>
    </location>
</feature>
<proteinExistence type="predicted"/>
<dbReference type="EMBL" id="LSCQ01000019">
    <property type="protein sequence ID" value="KXB37822.1"/>
    <property type="molecule type" value="Genomic_DNA"/>
</dbReference>
<evidence type="ECO:0000256" key="1">
    <source>
        <dbReference type="SAM" id="Phobius"/>
    </source>
</evidence>
<name>A0A133Y3P5_9LACT</name>
<sequence length="42" mass="4946">MLTIYIKQTLPLLSTVNRNYFDLFFYFLSIAILLSFLSIKIA</sequence>
<reference evidence="2 3" key="1">
    <citation type="submission" date="2016-01" db="EMBL/GenBank/DDBJ databases">
        <authorList>
            <person name="Oliw E.H."/>
        </authorList>
    </citation>
    <scope>NUCLEOTIDE SEQUENCE [LARGE SCALE GENOMIC DNA]</scope>
    <source>
        <strain evidence="2 3">KA00635</strain>
    </source>
</reference>
<protein>
    <submittedName>
        <fullName evidence="2">Uncharacterized protein</fullName>
    </submittedName>
</protein>
<comment type="caution">
    <text evidence="2">The sequence shown here is derived from an EMBL/GenBank/DDBJ whole genome shotgun (WGS) entry which is preliminary data.</text>
</comment>
<accession>A0A133Y3P5</accession>
<evidence type="ECO:0000313" key="2">
    <source>
        <dbReference type="EMBL" id="KXB37822.1"/>
    </source>
</evidence>
<dbReference type="Proteomes" id="UP000070422">
    <property type="component" value="Unassembled WGS sequence"/>
</dbReference>
<evidence type="ECO:0000313" key="3">
    <source>
        <dbReference type="Proteomes" id="UP000070422"/>
    </source>
</evidence>
<dbReference type="AlphaFoldDB" id="A0A133Y3P5"/>